<dbReference type="PANTHER" id="PTHR10728:SF39">
    <property type="entry name" value="CYTOSOLIC PHOSPHOLIPASE A2 GAMMA"/>
    <property type="match status" value="1"/>
</dbReference>
<dbReference type="GO" id="GO:0005635">
    <property type="term" value="C:nuclear envelope"/>
    <property type="evidence" value="ECO:0007669"/>
    <property type="project" value="TreeGrafter"/>
</dbReference>
<dbReference type="GO" id="GO:0005509">
    <property type="term" value="F:calcium ion binding"/>
    <property type="evidence" value="ECO:0007669"/>
    <property type="project" value="TreeGrafter"/>
</dbReference>
<dbReference type="GO" id="GO:0005654">
    <property type="term" value="C:nucleoplasm"/>
    <property type="evidence" value="ECO:0007669"/>
    <property type="project" value="TreeGrafter"/>
</dbReference>
<evidence type="ECO:0008006" key="3">
    <source>
        <dbReference type="Google" id="ProtNLM"/>
    </source>
</evidence>
<name>A0A060Y022_ONCMY</name>
<accession>A0A060Y022</accession>
<dbReference type="PaxDb" id="8022-A0A060Y022"/>
<dbReference type="GO" id="GO:0005544">
    <property type="term" value="F:calcium-dependent phospholipid binding"/>
    <property type="evidence" value="ECO:0007669"/>
    <property type="project" value="TreeGrafter"/>
</dbReference>
<dbReference type="InterPro" id="IPR016035">
    <property type="entry name" value="Acyl_Trfase/lysoPLipase"/>
</dbReference>
<gene>
    <name evidence="1" type="ORF">GSONMT00047118001</name>
</gene>
<dbReference type="GO" id="GO:0005829">
    <property type="term" value="C:cytosol"/>
    <property type="evidence" value="ECO:0007669"/>
    <property type="project" value="TreeGrafter"/>
</dbReference>
<organism evidence="1 2">
    <name type="scientific">Oncorhynchus mykiss</name>
    <name type="common">Rainbow trout</name>
    <name type="synonym">Salmo gairdneri</name>
    <dbReference type="NCBI Taxonomy" id="8022"/>
    <lineage>
        <taxon>Eukaryota</taxon>
        <taxon>Metazoa</taxon>
        <taxon>Chordata</taxon>
        <taxon>Craniata</taxon>
        <taxon>Vertebrata</taxon>
        <taxon>Euteleostomi</taxon>
        <taxon>Actinopterygii</taxon>
        <taxon>Neopterygii</taxon>
        <taxon>Teleostei</taxon>
        <taxon>Protacanthopterygii</taxon>
        <taxon>Salmoniformes</taxon>
        <taxon>Salmonidae</taxon>
        <taxon>Salmoninae</taxon>
        <taxon>Oncorhynchus</taxon>
    </lineage>
</organism>
<dbReference type="GO" id="GO:0046475">
    <property type="term" value="P:glycerophospholipid catabolic process"/>
    <property type="evidence" value="ECO:0007669"/>
    <property type="project" value="TreeGrafter"/>
</dbReference>
<dbReference type="Proteomes" id="UP000193380">
    <property type="component" value="Unassembled WGS sequence"/>
</dbReference>
<evidence type="ECO:0000313" key="2">
    <source>
        <dbReference type="Proteomes" id="UP000193380"/>
    </source>
</evidence>
<dbReference type="AlphaFoldDB" id="A0A060Y022"/>
<dbReference type="GO" id="GO:0047498">
    <property type="term" value="F:calcium-dependent phospholipase A2 activity"/>
    <property type="evidence" value="ECO:0007669"/>
    <property type="project" value="TreeGrafter"/>
</dbReference>
<sequence>MRGGCVSKSPPLHLTNLFCSAGYESLTREEEVVCECVPSQVVRCVSELIKYAEDPDPQKTMEVITTLEQLLKGLVSSKGEMLWNMDPESWKKTSLVERKKFIETVSLELILSSGSWAKDWKDKRYTPTPGLWIVQNIFPLVQKWEWGTKSNFLFKIQDTNVLSSMASKEKIHLVDAGLKLNSPYPPVLRTSRKVDLIISLDFSEGDPFEANTHTQCKEVLLSFHLLPFPTVKESVREEKDHPQGCYVFEGRRPEEPTVIHMPLFNLQNCQDEEGIKKEREKYTTLRQPYSAPENEHLLKKAKDNLKNNKYRILVQIIMAVQRRKNRKSVA</sequence>
<protein>
    <recommendedName>
        <fullName evidence="3">PLA2c domain-containing protein</fullName>
    </recommendedName>
</protein>
<proteinExistence type="predicted"/>
<dbReference type="STRING" id="8022.A0A060Y022"/>
<reference evidence="1" key="1">
    <citation type="journal article" date="2014" name="Nat. Commun.">
        <title>The rainbow trout genome provides novel insights into evolution after whole-genome duplication in vertebrates.</title>
        <authorList>
            <person name="Berthelot C."/>
            <person name="Brunet F."/>
            <person name="Chalopin D."/>
            <person name="Juanchich A."/>
            <person name="Bernard M."/>
            <person name="Noel B."/>
            <person name="Bento P."/>
            <person name="Da Silva C."/>
            <person name="Labadie K."/>
            <person name="Alberti A."/>
            <person name="Aury J.M."/>
            <person name="Louis A."/>
            <person name="Dehais P."/>
            <person name="Bardou P."/>
            <person name="Montfort J."/>
            <person name="Klopp C."/>
            <person name="Cabau C."/>
            <person name="Gaspin C."/>
            <person name="Thorgaard G.H."/>
            <person name="Boussaha M."/>
            <person name="Quillet E."/>
            <person name="Guyomard R."/>
            <person name="Galiana D."/>
            <person name="Bobe J."/>
            <person name="Volff J.N."/>
            <person name="Genet C."/>
            <person name="Wincker P."/>
            <person name="Jaillon O."/>
            <person name="Roest Crollius H."/>
            <person name="Guiguen Y."/>
        </authorList>
    </citation>
    <scope>NUCLEOTIDE SEQUENCE [LARGE SCALE GENOMIC DNA]</scope>
</reference>
<evidence type="ECO:0000313" key="1">
    <source>
        <dbReference type="EMBL" id="CDQ84852.1"/>
    </source>
</evidence>
<dbReference type="Gene3D" id="3.40.1090.10">
    <property type="entry name" value="Cytosolic phospholipase A2 catalytic domain"/>
    <property type="match status" value="1"/>
</dbReference>
<dbReference type="EMBL" id="FR906576">
    <property type="protein sequence ID" value="CDQ84852.1"/>
    <property type="molecule type" value="Genomic_DNA"/>
</dbReference>
<dbReference type="PANTHER" id="PTHR10728">
    <property type="entry name" value="CYTOSOLIC PHOSPHOLIPASE A2"/>
    <property type="match status" value="1"/>
</dbReference>
<reference evidence="1" key="2">
    <citation type="submission" date="2014-03" db="EMBL/GenBank/DDBJ databases">
        <authorList>
            <person name="Genoscope - CEA"/>
        </authorList>
    </citation>
    <scope>NUCLEOTIDE SEQUENCE</scope>
</reference>
<dbReference type="SUPFAM" id="SSF52151">
    <property type="entry name" value="FabD/lysophospholipase-like"/>
    <property type="match status" value="1"/>
</dbReference>